<sequence>MRVFVTGASGFVGSAIVKDLLQAGHRVLGLVRSDSAAMALTQLGAEVYRGDIDNPESLKQGVAQCDAVIHTAFNHDFSKFKENCETDRRVIQALGSALLGSDKPLVITSGIGLLRQARPIVESDVPPSSDQIPRAASEEAANAVAAQGVNVYIVRLPPTVHDEGDHGFIPIIIGMAREKQQSVYMQNGTNHWPAVHRQDAAKVYRLIIEQRPKQRVFHAVAESGIDFRIIAESIGKGLNVPAISKSPEEAQNHFGWFTYFASMDCQASSELTRHTLGWEPTAAKLIDDLNSGIYFRNNH</sequence>
<protein>
    <submittedName>
        <fullName evidence="2">SDR family oxidoreductase</fullName>
    </submittedName>
</protein>
<evidence type="ECO:0000313" key="3">
    <source>
        <dbReference type="Proteomes" id="UP001597112"/>
    </source>
</evidence>
<dbReference type="InterPro" id="IPR051783">
    <property type="entry name" value="NAD(P)-dependent_oxidoreduct"/>
</dbReference>
<evidence type="ECO:0000259" key="1">
    <source>
        <dbReference type="Pfam" id="PF01370"/>
    </source>
</evidence>
<dbReference type="SUPFAM" id="SSF51735">
    <property type="entry name" value="NAD(P)-binding Rossmann-fold domains"/>
    <property type="match status" value="1"/>
</dbReference>
<dbReference type="Pfam" id="PF01370">
    <property type="entry name" value="Epimerase"/>
    <property type="match status" value="1"/>
</dbReference>
<evidence type="ECO:0000313" key="2">
    <source>
        <dbReference type="EMBL" id="MFD1001606.1"/>
    </source>
</evidence>
<name>A0ABW3K812_9BACT</name>
<dbReference type="InterPro" id="IPR036291">
    <property type="entry name" value="NAD(P)-bd_dom_sf"/>
</dbReference>
<dbReference type="Proteomes" id="UP001597112">
    <property type="component" value="Unassembled WGS sequence"/>
</dbReference>
<accession>A0ABW3K812</accession>
<dbReference type="PANTHER" id="PTHR48079">
    <property type="entry name" value="PROTEIN YEEZ"/>
    <property type="match status" value="1"/>
</dbReference>
<keyword evidence="3" id="KW-1185">Reference proteome</keyword>
<dbReference type="Gene3D" id="3.40.50.720">
    <property type="entry name" value="NAD(P)-binding Rossmann-like Domain"/>
    <property type="match status" value="1"/>
</dbReference>
<organism evidence="2 3">
    <name type="scientific">Ohtaekwangia kribbensis</name>
    <dbReference type="NCBI Taxonomy" id="688913"/>
    <lineage>
        <taxon>Bacteria</taxon>
        <taxon>Pseudomonadati</taxon>
        <taxon>Bacteroidota</taxon>
        <taxon>Cytophagia</taxon>
        <taxon>Cytophagales</taxon>
        <taxon>Fulvivirgaceae</taxon>
        <taxon>Ohtaekwangia</taxon>
    </lineage>
</organism>
<dbReference type="CDD" id="cd05262">
    <property type="entry name" value="SDR_a7"/>
    <property type="match status" value="1"/>
</dbReference>
<dbReference type="PANTHER" id="PTHR48079:SF6">
    <property type="entry name" value="NAD(P)-BINDING DOMAIN-CONTAINING PROTEIN-RELATED"/>
    <property type="match status" value="1"/>
</dbReference>
<feature type="domain" description="NAD-dependent epimerase/dehydratase" evidence="1">
    <location>
        <begin position="3"/>
        <end position="215"/>
    </location>
</feature>
<dbReference type="EMBL" id="JBHTKA010000007">
    <property type="protein sequence ID" value="MFD1001606.1"/>
    <property type="molecule type" value="Genomic_DNA"/>
</dbReference>
<dbReference type="RefSeq" id="WP_377581658.1">
    <property type="nucleotide sequence ID" value="NZ_JBHTKA010000007.1"/>
</dbReference>
<dbReference type="InterPro" id="IPR001509">
    <property type="entry name" value="Epimerase_deHydtase"/>
</dbReference>
<reference evidence="3" key="1">
    <citation type="journal article" date="2019" name="Int. J. Syst. Evol. Microbiol.">
        <title>The Global Catalogue of Microorganisms (GCM) 10K type strain sequencing project: providing services to taxonomists for standard genome sequencing and annotation.</title>
        <authorList>
            <consortium name="The Broad Institute Genomics Platform"/>
            <consortium name="The Broad Institute Genome Sequencing Center for Infectious Disease"/>
            <person name="Wu L."/>
            <person name="Ma J."/>
        </authorList>
    </citation>
    <scope>NUCLEOTIDE SEQUENCE [LARGE SCALE GENOMIC DNA]</scope>
    <source>
        <strain evidence="3">CCUG 58938</strain>
    </source>
</reference>
<comment type="caution">
    <text evidence="2">The sequence shown here is derived from an EMBL/GenBank/DDBJ whole genome shotgun (WGS) entry which is preliminary data.</text>
</comment>
<gene>
    <name evidence="2" type="ORF">ACFQ21_19910</name>
</gene>
<proteinExistence type="predicted"/>